<dbReference type="PROSITE" id="PS50822">
    <property type="entry name" value="PIWI"/>
    <property type="match status" value="1"/>
</dbReference>
<gene>
    <name evidence="3" type="ORF">PG996_009246</name>
</gene>
<keyword evidence="4" id="KW-1185">Reference proteome</keyword>
<dbReference type="Pfam" id="PF02171">
    <property type="entry name" value="Piwi"/>
    <property type="match status" value="2"/>
</dbReference>
<dbReference type="InterPro" id="IPR036397">
    <property type="entry name" value="RNaseH_sf"/>
</dbReference>
<dbReference type="SUPFAM" id="SSF53098">
    <property type="entry name" value="Ribonuclease H-like"/>
    <property type="match status" value="1"/>
</dbReference>
<feature type="compositionally biased region" description="Basic and acidic residues" evidence="1">
    <location>
        <begin position="60"/>
        <end position="101"/>
    </location>
</feature>
<evidence type="ECO:0000259" key="2">
    <source>
        <dbReference type="PROSITE" id="PS50822"/>
    </source>
</evidence>
<dbReference type="Proteomes" id="UP001446871">
    <property type="component" value="Unassembled WGS sequence"/>
</dbReference>
<dbReference type="Gene3D" id="3.30.420.10">
    <property type="entry name" value="Ribonuclease H-like superfamily/Ribonuclease H"/>
    <property type="match status" value="1"/>
</dbReference>
<dbReference type="InterPro" id="IPR003165">
    <property type="entry name" value="Piwi"/>
</dbReference>
<feature type="compositionally biased region" description="Basic and acidic residues" evidence="1">
    <location>
        <begin position="35"/>
        <end position="47"/>
    </location>
</feature>
<dbReference type="InterPro" id="IPR012337">
    <property type="entry name" value="RNaseH-like_sf"/>
</dbReference>
<dbReference type="EMBL" id="JAQQWM010000006">
    <property type="protein sequence ID" value="KAK8059316.1"/>
    <property type="molecule type" value="Genomic_DNA"/>
</dbReference>
<name>A0ABR1UMM5_9PEZI</name>
<sequence length="695" mass="77555">MSANHKRGAGGGSASGTGAGRGSQSPAQHPPLTDRSADKDKQPAKDPQDEESSPQEDITEEQKLEKLIEEQKKQSKDQVRKKVDLPPGAFRKDDGSDTEFTKRPGYNNIQVAKVELLVNMYPVTKLPEATKVVYQFSMLRRLERTKFTIAHGKADRDKIYTVGSIFFDAKAYPNGADATNVSFTKQKEDGSSFSCTVEEHFESMGKPLVHPKFPLIKLPHGEVFFPFEVCFFALMQRYTPKLLPEETQAMITAAISNPWKRQRDISNSAKELKLDNDAHLKAFGVTINTAGGCNAPLAKSLVGRLSKFVKVYNSHAGNGSISPTRATDSVILDGQAEQRIKATYEKLKLRATNNQLKMPVQMVFFFLPKKNIKHYNLIKKVMDCDLKVLSQVVTWEKIDAQKSLGQYCGNVALKVNAKLGGTNCHARPTEGQRETVYFPVNTMFIGLDVSHGAAGTNDASMAALTVSIDRRAVKYGAACQTNGIRTEIVWGGPEHLYFFRDGVDAGQFREVLDTEVKAIRETFIQETQACPKIMVVIVTKRHHIRMFNADENKKSVVSRAYFDRNDNPKPGLLVEVGATHPEYWDFFLTSHNAIQGTSRPIHYQVILNEIGCEPNELQRMIFHHCYQYCRSTLPVSIHPAVQYAHVVSKRAAAHLQPPALQTAGQLPAPRPLLSMREPGLTARQTSTMEQTMWFA</sequence>
<comment type="caution">
    <text evidence="3">The sequence shown here is derived from an EMBL/GenBank/DDBJ whole genome shotgun (WGS) entry which is preliminary data.</text>
</comment>
<organism evidence="3 4">
    <name type="scientific">Apiospora saccharicola</name>
    <dbReference type="NCBI Taxonomy" id="335842"/>
    <lineage>
        <taxon>Eukaryota</taxon>
        <taxon>Fungi</taxon>
        <taxon>Dikarya</taxon>
        <taxon>Ascomycota</taxon>
        <taxon>Pezizomycotina</taxon>
        <taxon>Sordariomycetes</taxon>
        <taxon>Xylariomycetidae</taxon>
        <taxon>Amphisphaeriales</taxon>
        <taxon>Apiosporaceae</taxon>
        <taxon>Apiospora</taxon>
    </lineage>
</organism>
<keyword evidence="3" id="KW-0396">Initiation factor</keyword>
<feature type="region of interest" description="Disordered" evidence="1">
    <location>
        <begin position="1"/>
        <end position="101"/>
    </location>
</feature>
<feature type="compositionally biased region" description="Gly residues" evidence="1">
    <location>
        <begin position="9"/>
        <end position="21"/>
    </location>
</feature>
<evidence type="ECO:0000313" key="4">
    <source>
        <dbReference type="Proteomes" id="UP001446871"/>
    </source>
</evidence>
<accession>A0ABR1UMM5</accession>
<dbReference type="SUPFAM" id="SSF101690">
    <property type="entry name" value="PAZ domain"/>
    <property type="match status" value="1"/>
</dbReference>
<dbReference type="GO" id="GO:0003743">
    <property type="term" value="F:translation initiation factor activity"/>
    <property type="evidence" value="ECO:0007669"/>
    <property type="project" value="UniProtKB-KW"/>
</dbReference>
<protein>
    <submittedName>
        <fullName evidence="3">Eukaryotic translation initiation factor 2c</fullName>
    </submittedName>
</protein>
<feature type="domain" description="Piwi" evidence="2">
    <location>
        <begin position="362"/>
        <end position="656"/>
    </location>
</feature>
<proteinExistence type="predicted"/>
<keyword evidence="3" id="KW-0648">Protein biosynthesis</keyword>
<dbReference type="InterPro" id="IPR036085">
    <property type="entry name" value="PAZ_dom_sf"/>
</dbReference>
<dbReference type="PANTHER" id="PTHR22891">
    <property type="entry name" value="EUKARYOTIC TRANSLATION INITIATION FACTOR 2C"/>
    <property type="match status" value="1"/>
</dbReference>
<dbReference type="SMART" id="SM00950">
    <property type="entry name" value="Piwi"/>
    <property type="match status" value="1"/>
</dbReference>
<dbReference type="Gene3D" id="2.170.260.10">
    <property type="entry name" value="paz domain"/>
    <property type="match status" value="1"/>
</dbReference>
<dbReference type="Gene3D" id="3.40.50.2300">
    <property type="match status" value="1"/>
</dbReference>
<evidence type="ECO:0000313" key="3">
    <source>
        <dbReference type="EMBL" id="KAK8059316.1"/>
    </source>
</evidence>
<feature type="compositionally biased region" description="Acidic residues" evidence="1">
    <location>
        <begin position="48"/>
        <end position="59"/>
    </location>
</feature>
<reference evidence="3 4" key="1">
    <citation type="submission" date="2023-01" db="EMBL/GenBank/DDBJ databases">
        <title>Analysis of 21 Apiospora genomes using comparative genomics revels a genus with tremendous synthesis potential of carbohydrate active enzymes and secondary metabolites.</title>
        <authorList>
            <person name="Sorensen T."/>
        </authorList>
    </citation>
    <scope>NUCLEOTIDE SEQUENCE [LARGE SCALE GENOMIC DNA]</scope>
    <source>
        <strain evidence="3 4">CBS 83171</strain>
    </source>
</reference>
<evidence type="ECO:0000256" key="1">
    <source>
        <dbReference type="SAM" id="MobiDB-lite"/>
    </source>
</evidence>